<evidence type="ECO:0000313" key="4">
    <source>
        <dbReference type="Proteomes" id="UP001144256"/>
    </source>
</evidence>
<evidence type="ECO:0000259" key="2">
    <source>
        <dbReference type="Pfam" id="PF03848"/>
    </source>
</evidence>
<dbReference type="EMBL" id="BRLB01000001">
    <property type="protein sequence ID" value="GKX28673.1"/>
    <property type="molecule type" value="Genomic_DNA"/>
</dbReference>
<name>A0A9W5YA81_9FIRM</name>
<keyword evidence="1" id="KW-0808">Transferase</keyword>
<organism evidence="3 4">
    <name type="scientific">Vallitalea longa</name>
    <dbReference type="NCBI Taxonomy" id="2936439"/>
    <lineage>
        <taxon>Bacteria</taxon>
        <taxon>Bacillati</taxon>
        <taxon>Bacillota</taxon>
        <taxon>Clostridia</taxon>
        <taxon>Lachnospirales</taxon>
        <taxon>Vallitaleaceae</taxon>
        <taxon>Vallitalea</taxon>
    </lineage>
</organism>
<dbReference type="InterPro" id="IPR029063">
    <property type="entry name" value="SAM-dependent_MTases_sf"/>
</dbReference>
<dbReference type="RefSeq" id="WP_281813216.1">
    <property type="nucleotide sequence ID" value="NZ_BRLB01000001.1"/>
</dbReference>
<dbReference type="Gene3D" id="3.40.50.150">
    <property type="entry name" value="Vaccinia Virus protein VP39"/>
    <property type="match status" value="1"/>
</dbReference>
<dbReference type="PANTHER" id="PTHR43861:SF3">
    <property type="entry name" value="PUTATIVE (AFU_ORTHOLOGUE AFUA_2G14390)-RELATED"/>
    <property type="match status" value="1"/>
</dbReference>
<dbReference type="CDD" id="cd02440">
    <property type="entry name" value="AdoMet_MTases"/>
    <property type="match status" value="1"/>
</dbReference>
<dbReference type="PANTHER" id="PTHR43861">
    <property type="entry name" value="TRANS-ACONITATE 2-METHYLTRANSFERASE-RELATED"/>
    <property type="match status" value="1"/>
</dbReference>
<sequence>MEYMGDRYYWNNKFEQRNDIPLNPEKSLVENIKYLKNGSVLDVACGDGRNSLFLLQNGFKVTGVDFSDKALERLKRFAKTNKYFIEVKQADLMKPDSLDDMGIYDNIVINHYRLAKQQIYNIKNNLSDKGVLFVCGFGYKHKVDNKIRECDLIQPEDFEGIKESFELLKYIENEDERGFFTTYIFRKK</sequence>
<gene>
    <name evidence="3" type="ORF">SH1V18_11530</name>
</gene>
<dbReference type="Pfam" id="PF03848">
    <property type="entry name" value="TehB"/>
    <property type="match status" value="1"/>
</dbReference>
<accession>A0A9W5YA81</accession>
<proteinExistence type="predicted"/>
<dbReference type="Proteomes" id="UP001144256">
    <property type="component" value="Unassembled WGS sequence"/>
</dbReference>
<protein>
    <recommendedName>
        <fullName evidence="2">Tellurite resistance methyltransferase TehB-like domain-containing protein</fullName>
    </recommendedName>
</protein>
<dbReference type="SUPFAM" id="SSF53335">
    <property type="entry name" value="S-adenosyl-L-methionine-dependent methyltransferases"/>
    <property type="match status" value="1"/>
</dbReference>
<keyword evidence="4" id="KW-1185">Reference proteome</keyword>
<dbReference type="AlphaFoldDB" id="A0A9W5YA81"/>
<comment type="caution">
    <text evidence="3">The sequence shown here is derived from an EMBL/GenBank/DDBJ whole genome shotgun (WGS) entry which is preliminary data.</text>
</comment>
<feature type="domain" description="Tellurite resistance methyltransferase TehB-like" evidence="2">
    <location>
        <begin position="25"/>
        <end position="126"/>
    </location>
</feature>
<dbReference type="GO" id="GO:0016740">
    <property type="term" value="F:transferase activity"/>
    <property type="evidence" value="ECO:0007669"/>
    <property type="project" value="UniProtKB-KW"/>
</dbReference>
<reference evidence="3" key="1">
    <citation type="submission" date="2022-06" db="EMBL/GenBank/DDBJ databases">
        <title>Vallitalea longa sp. nov., an anaerobic bacterium isolated from marine sediment.</title>
        <authorList>
            <person name="Hirano S."/>
            <person name="Terahara T."/>
            <person name="Mori K."/>
            <person name="Hamada M."/>
            <person name="Matsumoto R."/>
            <person name="Kobayashi T."/>
        </authorList>
    </citation>
    <scope>NUCLEOTIDE SEQUENCE</scope>
    <source>
        <strain evidence="3">SH18-1</strain>
    </source>
</reference>
<evidence type="ECO:0000256" key="1">
    <source>
        <dbReference type="ARBA" id="ARBA00022679"/>
    </source>
</evidence>
<dbReference type="InterPro" id="IPR015985">
    <property type="entry name" value="TehB-like_dom"/>
</dbReference>
<evidence type="ECO:0000313" key="3">
    <source>
        <dbReference type="EMBL" id="GKX28673.1"/>
    </source>
</evidence>